<sequence length="217" mass="25969">MEYKSELKGLAIFELKSWLGIKFINNKPKLKTTSNYLNLGCGSNYVDDYINADFFYRFKFWKKDVLNLEWQLDLRYPLMCKDETFDGIFSEHTLEHLYPSQAKLLLKELYRVLKKGSYIRITVPDIEKYILFYNKQKDGYDVKEFKKRYDTGCSGIRNITQNYFHFSTWDYEELAKCLSEIGFVDIKKKEFSETDDEKLNLDLKGRAWETLYVEAKK</sequence>
<reference evidence="3" key="1">
    <citation type="submission" date="2017-08" db="EMBL/GenBank/DDBJ databases">
        <title>A dynamic microbial community with high functional redundancy inhabits the cold, oxic subseafloor aquifer.</title>
        <authorList>
            <person name="Tully B.J."/>
            <person name="Wheat C.G."/>
            <person name="Glazer B.T."/>
            <person name="Huber J.A."/>
        </authorList>
    </citation>
    <scope>NUCLEOTIDE SEQUENCE [LARGE SCALE GENOMIC DNA]</scope>
</reference>
<dbReference type="GO" id="GO:0008757">
    <property type="term" value="F:S-adenosylmethionine-dependent methyltransferase activity"/>
    <property type="evidence" value="ECO:0007669"/>
    <property type="project" value="InterPro"/>
</dbReference>
<proteinExistence type="predicted"/>
<dbReference type="Gene3D" id="3.40.50.150">
    <property type="entry name" value="Vaccinia Virus protein VP39"/>
    <property type="match status" value="1"/>
</dbReference>
<organism evidence="2 3">
    <name type="scientific">SAR324 cluster bacterium</name>
    <dbReference type="NCBI Taxonomy" id="2024889"/>
    <lineage>
        <taxon>Bacteria</taxon>
        <taxon>Deltaproteobacteria</taxon>
        <taxon>SAR324 cluster</taxon>
    </lineage>
</organism>
<evidence type="ECO:0000259" key="1">
    <source>
        <dbReference type="Pfam" id="PF08241"/>
    </source>
</evidence>
<dbReference type="Pfam" id="PF08241">
    <property type="entry name" value="Methyltransf_11"/>
    <property type="match status" value="1"/>
</dbReference>
<evidence type="ECO:0000313" key="3">
    <source>
        <dbReference type="Proteomes" id="UP000218113"/>
    </source>
</evidence>
<protein>
    <recommendedName>
        <fullName evidence="1">Methyltransferase type 11 domain-containing protein</fullName>
    </recommendedName>
</protein>
<comment type="caution">
    <text evidence="2">The sequence shown here is derived from an EMBL/GenBank/DDBJ whole genome shotgun (WGS) entry which is preliminary data.</text>
</comment>
<gene>
    <name evidence="2" type="ORF">COB67_07255</name>
</gene>
<evidence type="ECO:0000313" key="2">
    <source>
        <dbReference type="EMBL" id="PCI28043.1"/>
    </source>
</evidence>
<dbReference type="AlphaFoldDB" id="A0A2A4T398"/>
<name>A0A2A4T398_9DELT</name>
<feature type="domain" description="Methyltransferase type 11" evidence="1">
    <location>
        <begin position="78"/>
        <end position="119"/>
    </location>
</feature>
<dbReference type="InterPro" id="IPR029063">
    <property type="entry name" value="SAM-dependent_MTases_sf"/>
</dbReference>
<dbReference type="EMBL" id="NVSR01000042">
    <property type="protein sequence ID" value="PCI28043.1"/>
    <property type="molecule type" value="Genomic_DNA"/>
</dbReference>
<dbReference type="SUPFAM" id="SSF53335">
    <property type="entry name" value="S-adenosyl-L-methionine-dependent methyltransferases"/>
    <property type="match status" value="1"/>
</dbReference>
<accession>A0A2A4T398</accession>
<dbReference type="Proteomes" id="UP000218113">
    <property type="component" value="Unassembled WGS sequence"/>
</dbReference>
<dbReference type="CDD" id="cd02440">
    <property type="entry name" value="AdoMet_MTases"/>
    <property type="match status" value="1"/>
</dbReference>
<dbReference type="InterPro" id="IPR013216">
    <property type="entry name" value="Methyltransf_11"/>
</dbReference>